<dbReference type="EMBL" id="CAFBNE010000022">
    <property type="protein sequence ID" value="CAB4941675.1"/>
    <property type="molecule type" value="Genomic_DNA"/>
</dbReference>
<accession>A0A6J7JEC3</accession>
<protein>
    <submittedName>
        <fullName evidence="1">Unannotated protein</fullName>
    </submittedName>
</protein>
<gene>
    <name evidence="1" type="ORF">UFOPK3772_00965</name>
</gene>
<evidence type="ECO:0000313" key="1">
    <source>
        <dbReference type="EMBL" id="CAB4941675.1"/>
    </source>
</evidence>
<dbReference type="SUPFAM" id="SSF51726">
    <property type="entry name" value="UROD/MetE-like"/>
    <property type="match status" value="1"/>
</dbReference>
<dbReference type="InterPro" id="IPR038071">
    <property type="entry name" value="UROD/MetE-like_sf"/>
</dbReference>
<dbReference type="Gene3D" id="3.20.20.210">
    <property type="match status" value="1"/>
</dbReference>
<reference evidence="1" key="1">
    <citation type="submission" date="2020-05" db="EMBL/GenBank/DDBJ databases">
        <authorList>
            <person name="Chiriac C."/>
            <person name="Salcher M."/>
            <person name="Ghai R."/>
            <person name="Kavagutti S V."/>
        </authorList>
    </citation>
    <scope>NUCLEOTIDE SEQUENCE</scope>
</reference>
<name>A0A6J7JEC3_9ZZZZ</name>
<proteinExistence type="predicted"/>
<dbReference type="AlphaFoldDB" id="A0A6J7JEC3"/>
<organism evidence="1">
    <name type="scientific">freshwater metagenome</name>
    <dbReference type="NCBI Taxonomy" id="449393"/>
    <lineage>
        <taxon>unclassified sequences</taxon>
        <taxon>metagenomes</taxon>
        <taxon>ecological metagenomes</taxon>
    </lineage>
</organism>
<sequence length="359" mass="37806">MTTLQFPWNAASATGIGSLPGTDAREAARIIVGELPEFLHCPELPARGPGADMIGRTAALLAAVSDDFGFETTPAGWRITAGRGRTLRRAISWLSEDLDALEETSDGYSGPVKAQLVGPWTMAASVELPFGERMLKDPGACRDLADALAEAARIHLGDLRRRFPRSEMIVQWDEPAITAVLEGSIGTASGISRYSAIEVQKAESHLRTVLGATTDAQAMAGIHCCATRPPIGLFRSSGAKFVSIDLLDGQVDEDELGEIWEAGVGILAGSVPGVGTSMVSDTRASGPVRAIAARLGLNDIAFMAGVVVTPTCGLAGASPDWVRMAYTACVKAGRVLREGFGEDVEDRAMSRSRNEPVAT</sequence>